<proteinExistence type="predicted"/>
<keyword evidence="1" id="KW-1133">Transmembrane helix</keyword>
<feature type="transmembrane region" description="Helical" evidence="1">
    <location>
        <begin position="62"/>
        <end position="86"/>
    </location>
</feature>
<evidence type="ECO:0000313" key="5">
    <source>
        <dbReference type="Proteomes" id="UP000029864"/>
    </source>
</evidence>
<dbReference type="STRING" id="1001240.GY21_02445"/>
<evidence type="ECO:0000313" key="3">
    <source>
        <dbReference type="EMBL" id="KGJ80846.1"/>
    </source>
</evidence>
<evidence type="ECO:0000313" key="6">
    <source>
        <dbReference type="Proteomes" id="UP000561726"/>
    </source>
</evidence>
<name>A0A099JRN7_9MICO</name>
<gene>
    <name evidence="4" type="ORF">BJ997_000298</name>
    <name evidence="3" type="ORF">GY21_02445</name>
</gene>
<comment type="caution">
    <text evidence="3">The sequence shown here is derived from an EMBL/GenBank/DDBJ whole genome shotgun (WGS) entry which is preliminary data.</text>
</comment>
<dbReference type="InterPro" id="IPR025241">
    <property type="entry name" value="DUF4190"/>
</dbReference>
<keyword evidence="1" id="KW-0472">Membrane</keyword>
<dbReference type="RefSeq" id="WP_035834974.1">
    <property type="nucleotide sequence ID" value="NZ_JACHBQ010000001.1"/>
</dbReference>
<dbReference type="Pfam" id="PF13828">
    <property type="entry name" value="DUF4190"/>
    <property type="match status" value="1"/>
</dbReference>
<dbReference type="Proteomes" id="UP000561726">
    <property type="component" value="Unassembled WGS sequence"/>
</dbReference>
<evidence type="ECO:0000313" key="4">
    <source>
        <dbReference type="EMBL" id="MBB5639750.1"/>
    </source>
</evidence>
<feature type="transmembrane region" description="Helical" evidence="1">
    <location>
        <begin position="29"/>
        <end position="50"/>
    </location>
</feature>
<reference evidence="3 5" key="1">
    <citation type="submission" date="2014-08" db="EMBL/GenBank/DDBJ databases">
        <authorList>
            <person name="Sisinthy S."/>
        </authorList>
    </citation>
    <scope>NUCLEOTIDE SEQUENCE [LARGE SCALE GENOMIC DNA]</scope>
    <source>
        <strain evidence="3 5">RuG17</strain>
    </source>
</reference>
<dbReference type="Proteomes" id="UP000029864">
    <property type="component" value="Unassembled WGS sequence"/>
</dbReference>
<organism evidence="3 5">
    <name type="scientific">Cryobacterium roopkundense</name>
    <dbReference type="NCBI Taxonomy" id="1001240"/>
    <lineage>
        <taxon>Bacteria</taxon>
        <taxon>Bacillati</taxon>
        <taxon>Actinomycetota</taxon>
        <taxon>Actinomycetes</taxon>
        <taxon>Micrococcales</taxon>
        <taxon>Microbacteriaceae</taxon>
        <taxon>Cryobacterium</taxon>
    </lineage>
</organism>
<evidence type="ECO:0000256" key="1">
    <source>
        <dbReference type="SAM" id="Phobius"/>
    </source>
</evidence>
<feature type="domain" description="DUF4190" evidence="2">
    <location>
        <begin position="31"/>
        <end position="80"/>
    </location>
</feature>
<dbReference type="EMBL" id="JPXF01000005">
    <property type="protein sequence ID" value="KGJ80846.1"/>
    <property type="molecule type" value="Genomic_DNA"/>
</dbReference>
<protein>
    <recommendedName>
        <fullName evidence="2">DUF4190 domain-containing protein</fullName>
    </recommendedName>
</protein>
<accession>A0A099JRN7</accession>
<dbReference type="EMBL" id="JACHBQ010000001">
    <property type="protein sequence ID" value="MBB5639750.1"/>
    <property type="molecule type" value="Genomic_DNA"/>
</dbReference>
<evidence type="ECO:0000259" key="2">
    <source>
        <dbReference type="Pfam" id="PF13828"/>
    </source>
</evidence>
<dbReference type="AlphaFoldDB" id="A0A099JRN7"/>
<keyword evidence="5" id="KW-1185">Reference proteome</keyword>
<keyword evidence="1" id="KW-0812">Transmembrane</keyword>
<sequence length="92" mass="9543">MRLIRYAMRQNDRARGVVPVAGATRTLPLASVVLAVVVPPAGIVLGHVSLDRIARGLVAGRGLAAGALVVGYVVLALELIAVSMAYQANIWG</sequence>
<reference evidence="4 6" key="2">
    <citation type="submission" date="2020-08" db="EMBL/GenBank/DDBJ databases">
        <title>Sequencing the genomes of 1000 actinobacteria strains.</title>
        <authorList>
            <person name="Klenk H.-P."/>
        </authorList>
    </citation>
    <scope>NUCLEOTIDE SEQUENCE [LARGE SCALE GENOMIC DNA]</scope>
    <source>
        <strain evidence="4 6">DSM 21065</strain>
    </source>
</reference>